<dbReference type="AlphaFoldDB" id="A0A2U3K172"/>
<dbReference type="Pfam" id="PF04932">
    <property type="entry name" value="Wzy_C"/>
    <property type="match status" value="1"/>
</dbReference>
<sequence length="411" mass="46390">MAAPALLFLFTMAVMLFRPADYRFHSYDRFAFIFLILVVLLRSWTMRIPVRIAGPAILPMFGLLILALYDALSQPYDPETWGVLAAKWLVPLGLYVLAAHIFEDARSRRQFEVFALLVLTYLCVIAILFMVGATDFIFPRYILDESLGIHVDRARGPFLQAVANGLALSMLGLLAMDSFRRHRLPKLPAILLLIALPLAIVATKTRAVWLSFAGSILWLMFFSPSRCLRRTCLCLVLGGGLGLIALLSFGDSHMPLRDRLEESGPVTFRMAVYQAGWEMFLKKPVSGWGSLAMQTELSSRITDFHQEQFFFHNTYLEVLVQYGVIGLGLYGWVIVDLFRLGRKRPGTHSPVGNFPDAQFRSLWPLIVVVFLVNGCFVVMNYQFVNGLLFTLAGMLAAQNRRDREEMNAFSS</sequence>
<keyword evidence="4 5" id="KW-0472">Membrane</keyword>
<name>A0A2U3K172_9BACT</name>
<feature type="transmembrane region" description="Helical" evidence="5">
    <location>
        <begin position="114"/>
        <end position="138"/>
    </location>
</feature>
<protein>
    <recommendedName>
        <fullName evidence="6">O-antigen ligase-related domain-containing protein</fullName>
    </recommendedName>
</protein>
<evidence type="ECO:0000259" key="6">
    <source>
        <dbReference type="Pfam" id="PF04932"/>
    </source>
</evidence>
<dbReference type="OrthoDB" id="4391260at2"/>
<evidence type="ECO:0000256" key="3">
    <source>
        <dbReference type="ARBA" id="ARBA00022989"/>
    </source>
</evidence>
<dbReference type="Proteomes" id="UP000238701">
    <property type="component" value="Unassembled WGS sequence"/>
</dbReference>
<evidence type="ECO:0000256" key="2">
    <source>
        <dbReference type="ARBA" id="ARBA00022692"/>
    </source>
</evidence>
<dbReference type="PANTHER" id="PTHR37422">
    <property type="entry name" value="TEICHURONIC ACID BIOSYNTHESIS PROTEIN TUAE"/>
    <property type="match status" value="1"/>
</dbReference>
<feature type="transmembrane region" description="Helical" evidence="5">
    <location>
        <begin position="362"/>
        <end position="384"/>
    </location>
</feature>
<feature type="transmembrane region" description="Helical" evidence="5">
    <location>
        <begin position="187"/>
        <end position="202"/>
    </location>
</feature>
<dbReference type="InterPro" id="IPR051533">
    <property type="entry name" value="WaaL-like"/>
</dbReference>
<feature type="domain" description="O-antigen ligase-related" evidence="6">
    <location>
        <begin position="192"/>
        <end position="330"/>
    </location>
</feature>
<gene>
    <name evidence="7" type="ORF">SBA1_1170009</name>
</gene>
<keyword evidence="2 5" id="KW-0812">Transmembrane</keyword>
<reference evidence="8" key="1">
    <citation type="submission" date="2018-02" db="EMBL/GenBank/DDBJ databases">
        <authorList>
            <person name="Hausmann B."/>
        </authorList>
    </citation>
    <scope>NUCLEOTIDE SEQUENCE [LARGE SCALE GENOMIC DNA]</scope>
    <source>
        <strain evidence="8">Peat soil MAG SbA1</strain>
    </source>
</reference>
<dbReference type="PANTHER" id="PTHR37422:SF23">
    <property type="entry name" value="TEICHURONIC ACID BIOSYNTHESIS PROTEIN TUAE"/>
    <property type="match status" value="1"/>
</dbReference>
<feature type="transmembrane region" description="Helical" evidence="5">
    <location>
        <begin position="29"/>
        <end position="45"/>
    </location>
</feature>
<accession>A0A2U3K172</accession>
<organism evidence="7 8">
    <name type="scientific">Candidatus Sulfotelmatobacter kueseliae</name>
    <dbReference type="NCBI Taxonomy" id="2042962"/>
    <lineage>
        <taxon>Bacteria</taxon>
        <taxon>Pseudomonadati</taxon>
        <taxon>Acidobacteriota</taxon>
        <taxon>Terriglobia</taxon>
        <taxon>Terriglobales</taxon>
        <taxon>Candidatus Korobacteraceae</taxon>
        <taxon>Candidatus Sulfotelmatobacter</taxon>
    </lineage>
</organism>
<dbReference type="EMBL" id="OMOD01000021">
    <property type="protein sequence ID" value="SPF33415.1"/>
    <property type="molecule type" value="Genomic_DNA"/>
</dbReference>
<feature type="transmembrane region" description="Helical" evidence="5">
    <location>
        <begin position="319"/>
        <end position="341"/>
    </location>
</feature>
<feature type="transmembrane region" description="Helical" evidence="5">
    <location>
        <begin position="158"/>
        <end position="175"/>
    </location>
</feature>
<evidence type="ECO:0000256" key="4">
    <source>
        <dbReference type="ARBA" id="ARBA00023136"/>
    </source>
</evidence>
<evidence type="ECO:0000313" key="7">
    <source>
        <dbReference type="EMBL" id="SPF33415.1"/>
    </source>
</evidence>
<evidence type="ECO:0000313" key="8">
    <source>
        <dbReference type="Proteomes" id="UP000238701"/>
    </source>
</evidence>
<feature type="transmembrane region" description="Helical" evidence="5">
    <location>
        <begin position="208"/>
        <end position="225"/>
    </location>
</feature>
<proteinExistence type="predicted"/>
<feature type="transmembrane region" description="Helical" evidence="5">
    <location>
        <begin position="232"/>
        <end position="250"/>
    </location>
</feature>
<dbReference type="GO" id="GO:0016020">
    <property type="term" value="C:membrane"/>
    <property type="evidence" value="ECO:0007669"/>
    <property type="project" value="UniProtKB-SubCell"/>
</dbReference>
<comment type="subcellular location">
    <subcellularLocation>
        <location evidence="1">Membrane</location>
        <topology evidence="1">Multi-pass membrane protein</topology>
    </subcellularLocation>
</comment>
<dbReference type="InterPro" id="IPR007016">
    <property type="entry name" value="O-antigen_ligase-rel_domated"/>
</dbReference>
<evidence type="ECO:0000256" key="1">
    <source>
        <dbReference type="ARBA" id="ARBA00004141"/>
    </source>
</evidence>
<evidence type="ECO:0000256" key="5">
    <source>
        <dbReference type="SAM" id="Phobius"/>
    </source>
</evidence>
<feature type="transmembrane region" description="Helical" evidence="5">
    <location>
        <begin position="52"/>
        <end position="69"/>
    </location>
</feature>
<feature type="transmembrane region" description="Helical" evidence="5">
    <location>
        <begin position="81"/>
        <end position="102"/>
    </location>
</feature>
<keyword evidence="3 5" id="KW-1133">Transmembrane helix</keyword>